<dbReference type="AlphaFoldDB" id="A0A9D9I1L3"/>
<dbReference type="Pfam" id="PF00933">
    <property type="entry name" value="Glyco_hydro_3"/>
    <property type="match status" value="1"/>
</dbReference>
<evidence type="ECO:0000256" key="5">
    <source>
        <dbReference type="ARBA" id="ARBA00023295"/>
    </source>
</evidence>
<comment type="similarity">
    <text evidence="2">Belongs to the glycosyl hydrolase 3 family.</text>
</comment>
<dbReference type="InterPro" id="IPR001764">
    <property type="entry name" value="Glyco_hydro_3_N"/>
</dbReference>
<reference evidence="8" key="1">
    <citation type="submission" date="2020-10" db="EMBL/GenBank/DDBJ databases">
        <authorList>
            <person name="Gilroy R."/>
        </authorList>
    </citation>
    <scope>NUCLEOTIDE SEQUENCE</scope>
    <source>
        <strain evidence="8">E3-2379</strain>
    </source>
</reference>
<evidence type="ECO:0000256" key="4">
    <source>
        <dbReference type="ARBA" id="ARBA00022801"/>
    </source>
</evidence>
<dbReference type="InterPro" id="IPR017853">
    <property type="entry name" value="GH"/>
</dbReference>
<proteinExistence type="inferred from homology"/>
<dbReference type="GO" id="GO:0009254">
    <property type="term" value="P:peptidoglycan turnover"/>
    <property type="evidence" value="ECO:0007669"/>
    <property type="project" value="TreeGrafter"/>
</dbReference>
<reference evidence="8" key="2">
    <citation type="journal article" date="2021" name="PeerJ">
        <title>Extensive microbial diversity within the chicken gut microbiome revealed by metagenomics and culture.</title>
        <authorList>
            <person name="Gilroy R."/>
            <person name="Ravi A."/>
            <person name="Getino M."/>
            <person name="Pursley I."/>
            <person name="Horton D.L."/>
            <person name="Alikhan N.F."/>
            <person name="Baker D."/>
            <person name="Gharbi K."/>
            <person name="Hall N."/>
            <person name="Watson M."/>
            <person name="Adriaenssens E.M."/>
            <person name="Foster-Nyarko E."/>
            <person name="Jarju S."/>
            <person name="Secka A."/>
            <person name="Antonio M."/>
            <person name="Oren A."/>
            <person name="Chaudhuri R.R."/>
            <person name="La Ragione R."/>
            <person name="Hildebrand F."/>
            <person name="Pallen M.J."/>
        </authorList>
    </citation>
    <scope>NUCLEOTIDE SEQUENCE</scope>
    <source>
        <strain evidence="8">E3-2379</strain>
    </source>
</reference>
<evidence type="ECO:0000259" key="7">
    <source>
        <dbReference type="Pfam" id="PF00933"/>
    </source>
</evidence>
<evidence type="ECO:0000256" key="3">
    <source>
        <dbReference type="ARBA" id="ARBA00012663"/>
    </source>
</evidence>
<evidence type="ECO:0000313" key="9">
    <source>
        <dbReference type="Proteomes" id="UP000823618"/>
    </source>
</evidence>
<feature type="region of interest" description="Disordered" evidence="6">
    <location>
        <begin position="32"/>
        <end position="59"/>
    </location>
</feature>
<feature type="domain" description="Glycoside hydrolase family 3 N-terminal" evidence="7">
    <location>
        <begin position="80"/>
        <end position="411"/>
    </location>
</feature>
<comment type="catalytic activity">
    <reaction evidence="1">
        <text>Hydrolysis of terminal non-reducing N-acetyl-D-hexosamine residues in N-acetyl-beta-D-hexosaminides.</text>
        <dbReference type="EC" id="3.2.1.52"/>
    </reaction>
</comment>
<dbReference type="InterPro" id="IPR036962">
    <property type="entry name" value="Glyco_hydro_3_N_sf"/>
</dbReference>
<dbReference type="EMBL" id="JADIML010000275">
    <property type="protein sequence ID" value="MBO8464183.1"/>
    <property type="molecule type" value="Genomic_DNA"/>
</dbReference>
<evidence type="ECO:0000256" key="6">
    <source>
        <dbReference type="SAM" id="MobiDB-lite"/>
    </source>
</evidence>
<dbReference type="PANTHER" id="PTHR30480:SF13">
    <property type="entry name" value="BETA-HEXOSAMINIDASE"/>
    <property type="match status" value="1"/>
</dbReference>
<keyword evidence="5" id="KW-0326">Glycosidase</keyword>
<sequence>MKRIYRIIAIFLSLTLLSGCGYKGNALSKEDTSLDGSSEEIAENHTESTTAETTTEELNPSDLEGTVLDEMIQNAVKKMTLQEKIGQMFLVNIELLDPASPESYQYQNITKKMKKTLRDYPVGGVIFFSRNIQTRKQTKTFIRRLQKTSQYPLFIAVDEEGGEISRIAHNKKMKTTKFPTMKTIGDTGDITKAFEVGDTIGREISELGFNLDFAPVADLYSNPDSPEIGERSFGSDPEMTGSMVAEVVKGLQGQNVSATLKHFPGHGSAKEDTHKGYADITQSIKELRESEFIPFQAGIEAGTDLIMVSHLAITSVTDNKTPASMSSLIVTEILRNELGYQNIIVTDALNMKAITNYYTPGKAAVEAIEAGVDLLLMPENLEEAFDSVYQAILTGDIDEKRIDESVTRIIKTKIVRGVISLEDPLLLPVEEENEKNLEAESTKKETKQKESDSHKKKVKRESKKKNTEKNDK</sequence>
<dbReference type="SUPFAM" id="SSF51445">
    <property type="entry name" value="(Trans)glycosidases"/>
    <property type="match status" value="1"/>
</dbReference>
<dbReference type="Proteomes" id="UP000823618">
    <property type="component" value="Unassembled WGS sequence"/>
</dbReference>
<dbReference type="PANTHER" id="PTHR30480">
    <property type="entry name" value="BETA-HEXOSAMINIDASE-RELATED"/>
    <property type="match status" value="1"/>
</dbReference>
<dbReference type="PROSITE" id="PS51257">
    <property type="entry name" value="PROKAR_LIPOPROTEIN"/>
    <property type="match status" value="1"/>
</dbReference>
<evidence type="ECO:0000256" key="2">
    <source>
        <dbReference type="ARBA" id="ARBA00005336"/>
    </source>
</evidence>
<gene>
    <name evidence="8" type="ORF">IAC13_09650</name>
</gene>
<feature type="compositionally biased region" description="Basic and acidic residues" evidence="6">
    <location>
        <begin position="434"/>
        <end position="453"/>
    </location>
</feature>
<accession>A0A9D9I1L3</accession>
<feature type="compositionally biased region" description="Basic residues" evidence="6">
    <location>
        <begin position="454"/>
        <end position="463"/>
    </location>
</feature>
<dbReference type="InterPro" id="IPR050226">
    <property type="entry name" value="NagZ_Beta-hexosaminidase"/>
</dbReference>
<dbReference type="EC" id="3.2.1.52" evidence="3"/>
<evidence type="ECO:0000313" key="8">
    <source>
        <dbReference type="EMBL" id="MBO8464183.1"/>
    </source>
</evidence>
<keyword evidence="4 8" id="KW-0378">Hydrolase</keyword>
<dbReference type="Gene3D" id="3.20.20.300">
    <property type="entry name" value="Glycoside hydrolase, family 3, N-terminal domain"/>
    <property type="match status" value="1"/>
</dbReference>
<organism evidence="8 9">
    <name type="scientific">Candidatus Scybalomonas excrementavium</name>
    <dbReference type="NCBI Taxonomy" id="2840943"/>
    <lineage>
        <taxon>Bacteria</taxon>
        <taxon>Bacillati</taxon>
        <taxon>Bacillota</taxon>
        <taxon>Clostridia</taxon>
        <taxon>Lachnospirales</taxon>
        <taxon>Lachnospiraceae</taxon>
        <taxon>Lachnospiraceae incertae sedis</taxon>
        <taxon>Candidatus Scybalomonas</taxon>
    </lineage>
</organism>
<name>A0A9D9I1L3_9FIRM</name>
<dbReference type="GO" id="GO:0004563">
    <property type="term" value="F:beta-N-acetylhexosaminidase activity"/>
    <property type="evidence" value="ECO:0007669"/>
    <property type="project" value="UniProtKB-EC"/>
</dbReference>
<feature type="compositionally biased region" description="Low complexity" evidence="6">
    <location>
        <begin position="47"/>
        <end position="57"/>
    </location>
</feature>
<comment type="caution">
    <text evidence="8">The sequence shown here is derived from an EMBL/GenBank/DDBJ whole genome shotgun (WGS) entry which is preliminary data.</text>
</comment>
<protein>
    <recommendedName>
        <fullName evidence="3">beta-N-acetylhexosaminidase</fullName>
        <ecNumber evidence="3">3.2.1.52</ecNumber>
    </recommendedName>
</protein>
<evidence type="ECO:0000256" key="1">
    <source>
        <dbReference type="ARBA" id="ARBA00001231"/>
    </source>
</evidence>
<feature type="region of interest" description="Disordered" evidence="6">
    <location>
        <begin position="430"/>
        <end position="472"/>
    </location>
</feature>
<dbReference type="GO" id="GO:0005975">
    <property type="term" value="P:carbohydrate metabolic process"/>
    <property type="evidence" value="ECO:0007669"/>
    <property type="project" value="InterPro"/>
</dbReference>